<feature type="compositionally biased region" description="Polar residues" evidence="1">
    <location>
        <begin position="69"/>
        <end position="81"/>
    </location>
</feature>
<sequence>MGTLDIMAAPVTHYLSSQKPSLHGVSKLSRWTKLEPKNQTPATSPDQQPSSLGSQAHSSAGSDTDDSTHSGTNSQRQSPHFGQQRVLGGKISPMLGQEHFPILGGWNVNAKSFQPVASSTGGGHLQSSPHSMCQPVVGDFSYPPPPIVANSFYPAQNSTNHAYLGGIPSTFVPSAEQHRQREAADPLGIGGAEMMGVWQDPNAGLKQWQTYTGTTVWGNPDEKANLPIQRWQSFDEEACVEMLPRLDELAKKLPGTVKGWGDLPTMDSLPAPLQRVQTHQATAITQVQQRPQQNHQHHNHQTQNYHRRVHNPLNRQSTVDYPFANLAPPLSGPYQLPHNNIPQQQMGGWPSNDGFVFRQQRTGFAMNGGNNLVPSFNNDSTVATPFNSVGMGGVSGGWMCGGEMTTNDGMDLNNVSLRTEQQHHQVSSRNFAFPSTYFPFSGGDCLSSTNGAIGVGGTVNPIC</sequence>
<protein>
    <submittedName>
        <fullName evidence="3">Uncharacterized protein</fullName>
    </submittedName>
</protein>
<organism evidence="2 3">
    <name type="scientific">Globodera rostochiensis</name>
    <name type="common">Golden nematode worm</name>
    <name type="synonym">Heterodera rostochiensis</name>
    <dbReference type="NCBI Taxonomy" id="31243"/>
    <lineage>
        <taxon>Eukaryota</taxon>
        <taxon>Metazoa</taxon>
        <taxon>Ecdysozoa</taxon>
        <taxon>Nematoda</taxon>
        <taxon>Chromadorea</taxon>
        <taxon>Rhabditida</taxon>
        <taxon>Tylenchina</taxon>
        <taxon>Tylenchomorpha</taxon>
        <taxon>Tylenchoidea</taxon>
        <taxon>Heteroderidae</taxon>
        <taxon>Heteroderinae</taxon>
        <taxon>Globodera</taxon>
    </lineage>
</organism>
<evidence type="ECO:0000313" key="2">
    <source>
        <dbReference type="Proteomes" id="UP000887572"/>
    </source>
</evidence>
<name>A0A914HXP1_GLORO</name>
<evidence type="ECO:0000313" key="3">
    <source>
        <dbReference type="WBParaSite" id="Gr19_v10_g4991.t1"/>
    </source>
</evidence>
<evidence type="ECO:0000256" key="1">
    <source>
        <dbReference type="SAM" id="MobiDB-lite"/>
    </source>
</evidence>
<accession>A0A914HXP1</accession>
<dbReference type="AlphaFoldDB" id="A0A914HXP1"/>
<proteinExistence type="predicted"/>
<keyword evidence="2" id="KW-1185">Reference proteome</keyword>
<dbReference type="Proteomes" id="UP000887572">
    <property type="component" value="Unplaced"/>
</dbReference>
<dbReference type="WBParaSite" id="Gr19_v10_g4991.t1">
    <property type="protein sequence ID" value="Gr19_v10_g4991.t1"/>
    <property type="gene ID" value="Gr19_v10_g4991"/>
</dbReference>
<feature type="region of interest" description="Disordered" evidence="1">
    <location>
        <begin position="16"/>
        <end position="82"/>
    </location>
</feature>
<feature type="compositionally biased region" description="Polar residues" evidence="1">
    <location>
        <begin position="37"/>
        <end position="62"/>
    </location>
</feature>
<reference evidence="3" key="1">
    <citation type="submission" date="2022-11" db="UniProtKB">
        <authorList>
            <consortium name="WormBaseParasite"/>
        </authorList>
    </citation>
    <scope>IDENTIFICATION</scope>
</reference>